<evidence type="ECO:0000313" key="2">
    <source>
        <dbReference type="Proteomes" id="UP000789901"/>
    </source>
</evidence>
<feature type="non-terminal residue" evidence="1">
    <location>
        <position position="172"/>
    </location>
</feature>
<sequence>MEQYDGNEMENVIPPERLEIWDTRHVLVIHNEAYFYANNDNSFVWARVIIKPGQQADGYWKSKNIVQQLHEKAIPIFNAFHPGCIGISTNYNAYALDALMCSRMTLYPKVEDKFKFKDSWYIRNYEKITQSIFFLDENDGPVKFKGIKKILEERNMWTGQRLNCRKKKDDEK</sequence>
<dbReference type="PANTHER" id="PTHR35871:SF1">
    <property type="entry name" value="CXC1-LIKE CYSTEINE CLUSTER ASSOCIATED WITH KDZ TRANSPOSASES DOMAIN-CONTAINING PROTEIN"/>
    <property type="match status" value="1"/>
</dbReference>
<keyword evidence="2" id="KW-1185">Reference proteome</keyword>
<protein>
    <submittedName>
        <fullName evidence="1">41106_t:CDS:1</fullName>
    </submittedName>
</protein>
<name>A0ABN7X158_GIGMA</name>
<evidence type="ECO:0000313" key="1">
    <source>
        <dbReference type="EMBL" id="CAG8843692.1"/>
    </source>
</evidence>
<organism evidence="1 2">
    <name type="scientific">Gigaspora margarita</name>
    <dbReference type="NCBI Taxonomy" id="4874"/>
    <lineage>
        <taxon>Eukaryota</taxon>
        <taxon>Fungi</taxon>
        <taxon>Fungi incertae sedis</taxon>
        <taxon>Mucoromycota</taxon>
        <taxon>Glomeromycotina</taxon>
        <taxon>Glomeromycetes</taxon>
        <taxon>Diversisporales</taxon>
        <taxon>Gigasporaceae</taxon>
        <taxon>Gigaspora</taxon>
    </lineage>
</organism>
<gene>
    <name evidence="1" type="ORF">GMARGA_LOCUS36680</name>
</gene>
<accession>A0ABN7X158</accession>
<dbReference type="Proteomes" id="UP000789901">
    <property type="component" value="Unassembled WGS sequence"/>
</dbReference>
<proteinExistence type="predicted"/>
<dbReference type="PANTHER" id="PTHR35871">
    <property type="entry name" value="EXPRESSED PROTEIN"/>
    <property type="match status" value="1"/>
</dbReference>
<dbReference type="EMBL" id="CAJVQB010073277">
    <property type="protein sequence ID" value="CAG8843692.1"/>
    <property type="molecule type" value="Genomic_DNA"/>
</dbReference>
<comment type="caution">
    <text evidence="1">The sequence shown here is derived from an EMBL/GenBank/DDBJ whole genome shotgun (WGS) entry which is preliminary data.</text>
</comment>
<reference evidence="1 2" key="1">
    <citation type="submission" date="2021-06" db="EMBL/GenBank/DDBJ databases">
        <authorList>
            <person name="Kallberg Y."/>
            <person name="Tangrot J."/>
            <person name="Rosling A."/>
        </authorList>
    </citation>
    <scope>NUCLEOTIDE SEQUENCE [LARGE SCALE GENOMIC DNA]</scope>
    <source>
        <strain evidence="1 2">120-4 pot B 10/14</strain>
    </source>
</reference>